<gene>
    <name evidence="2" type="ORF">PAUS00366_LOCUS23233</name>
</gene>
<proteinExistence type="predicted"/>
<dbReference type="AlphaFoldDB" id="A0A7S4AYH4"/>
<dbReference type="InterPro" id="IPR006311">
    <property type="entry name" value="TAT_signal"/>
</dbReference>
<dbReference type="PROSITE" id="PS51318">
    <property type="entry name" value="TAT"/>
    <property type="match status" value="1"/>
</dbReference>
<evidence type="ECO:0000313" key="2">
    <source>
        <dbReference type="EMBL" id="CAE0730447.1"/>
    </source>
</evidence>
<organism evidence="2">
    <name type="scientific">Pseudo-nitzschia australis</name>
    <dbReference type="NCBI Taxonomy" id="44445"/>
    <lineage>
        <taxon>Eukaryota</taxon>
        <taxon>Sar</taxon>
        <taxon>Stramenopiles</taxon>
        <taxon>Ochrophyta</taxon>
        <taxon>Bacillariophyta</taxon>
        <taxon>Bacillariophyceae</taxon>
        <taxon>Bacillariophycidae</taxon>
        <taxon>Bacillariales</taxon>
        <taxon>Bacillariaceae</taxon>
        <taxon>Pseudo-nitzschia</taxon>
    </lineage>
</organism>
<evidence type="ECO:0000256" key="1">
    <source>
        <dbReference type="SAM" id="MobiDB-lite"/>
    </source>
</evidence>
<accession>A0A7S4AYH4</accession>
<name>A0A7S4AYH4_9STRA</name>
<feature type="region of interest" description="Disordered" evidence="1">
    <location>
        <begin position="40"/>
        <end position="59"/>
    </location>
</feature>
<protein>
    <submittedName>
        <fullName evidence="2">Uncharacterized protein</fullName>
    </submittedName>
</protein>
<reference evidence="2" key="1">
    <citation type="submission" date="2021-01" db="EMBL/GenBank/DDBJ databases">
        <authorList>
            <person name="Corre E."/>
            <person name="Pelletier E."/>
            <person name="Niang G."/>
            <person name="Scheremetjew M."/>
            <person name="Finn R."/>
            <person name="Kale V."/>
            <person name="Holt S."/>
            <person name="Cochrane G."/>
            <person name="Meng A."/>
            <person name="Brown T."/>
            <person name="Cohen L."/>
        </authorList>
    </citation>
    <scope>NUCLEOTIDE SEQUENCE</scope>
    <source>
        <strain evidence="2">10249 10 AB</strain>
    </source>
</reference>
<feature type="compositionally biased region" description="Polar residues" evidence="1">
    <location>
        <begin position="43"/>
        <end position="58"/>
    </location>
</feature>
<dbReference type="EMBL" id="HBIX01035496">
    <property type="protein sequence ID" value="CAE0730447.1"/>
    <property type="molecule type" value="Transcribed_RNA"/>
</dbReference>
<sequence length="403" mass="44609">MSKGYSQTQPSTASRWHVKMFISKLIVFALITSSIHALKHPSVKTQRSPSTAAPSNDNELSRRQLIFSGATAASAGAVLLHSNPANAARAKGAAELDLEFYLRDLVNGNKKEGSILPSNNGPPVPPPRTLKGSILPLLLNKECSADCIPVQALIEEIEKQDKAAGRTSTSKDAIVKDIQSRVDAIREKTKRSFLTKAPWNEEDISDQYYFDFTIYALWKTAAELIENNPNRDRFLRNIGRMLVSKLEIEGILTQSSSPQQQKLSKDNGVLVSSIPVIMELLNIFKTSGYCKNYRIRSSDSADAVSDDLPVFDELDDESLSMVGTTNCLVSIYEPAVLGASLQINGENSRFAPDFIGPSLAAIWERNGGIRSTWDVFFVDPVYRPNPKDYFPNEQLLQITLNKR</sequence>